<comment type="caution">
    <text evidence="1">The sequence shown here is derived from an EMBL/GenBank/DDBJ whole genome shotgun (WGS) entry which is preliminary data.</text>
</comment>
<evidence type="ECO:0000313" key="1">
    <source>
        <dbReference type="EMBL" id="CAD8118688.1"/>
    </source>
</evidence>
<dbReference type="PANTHER" id="PTHR13354">
    <property type="entry name" value="ROUND SPERMATID BASIC PROTEIN 1"/>
    <property type="match status" value="1"/>
</dbReference>
<organism evidence="1 2">
    <name type="scientific">Paramecium sonneborni</name>
    <dbReference type="NCBI Taxonomy" id="65129"/>
    <lineage>
        <taxon>Eukaryota</taxon>
        <taxon>Sar</taxon>
        <taxon>Alveolata</taxon>
        <taxon>Ciliophora</taxon>
        <taxon>Intramacronucleata</taxon>
        <taxon>Oligohymenophorea</taxon>
        <taxon>Peniculida</taxon>
        <taxon>Parameciidae</taxon>
        <taxon>Paramecium</taxon>
    </lineage>
</organism>
<name>A0A8S1QSF9_9CILI</name>
<dbReference type="PANTHER" id="PTHR13354:SF11">
    <property type="entry name" value="LYSINE-SPECIFIC DEMETHYLASE 9"/>
    <property type="match status" value="1"/>
</dbReference>
<proteinExistence type="predicted"/>
<gene>
    <name evidence="1" type="ORF">PSON_ATCC_30995.1.T1180082</name>
</gene>
<accession>A0A8S1QSF9</accession>
<dbReference type="EMBL" id="CAJJDN010000118">
    <property type="protein sequence ID" value="CAD8118688.1"/>
    <property type="molecule type" value="Genomic_DNA"/>
</dbReference>
<protein>
    <submittedName>
        <fullName evidence="1">Uncharacterized protein</fullName>
    </submittedName>
</protein>
<dbReference type="InterPro" id="IPR026306">
    <property type="entry name" value="RSBN1/Dpy-2/CEP530"/>
</dbReference>
<evidence type="ECO:0000313" key="2">
    <source>
        <dbReference type="Proteomes" id="UP000692954"/>
    </source>
</evidence>
<dbReference type="GO" id="GO:0005634">
    <property type="term" value="C:nucleus"/>
    <property type="evidence" value="ECO:0007669"/>
    <property type="project" value="InterPro"/>
</dbReference>
<sequence length="230" mass="26467">MTQRVFKSYEEKYSGVFEYSVYGFAKGNKLKNVTEWTSLVRVTQNTPDIQADNDNAGDRTLSIFIDKGVWYFSTYDYGDIETIDDDQGSIDKKFDIGKYWGKWTYFYFGYSFHLKQAYAYIRQIDQTSNSYLFEDVYHFVPNYLSVFFSEDGYGKQFDGEAFDWYLGIGDGAFTTTPEPREWPVDPAPPPDRILSALLANQGFNSGRIIKGGATFLQVEGSVNLIQENEE</sequence>
<dbReference type="OrthoDB" id="10299418at2759"/>
<dbReference type="Proteomes" id="UP000692954">
    <property type="component" value="Unassembled WGS sequence"/>
</dbReference>
<keyword evidence="2" id="KW-1185">Reference proteome</keyword>
<reference evidence="1" key="1">
    <citation type="submission" date="2021-01" db="EMBL/GenBank/DDBJ databases">
        <authorList>
            <consortium name="Genoscope - CEA"/>
            <person name="William W."/>
        </authorList>
    </citation>
    <scope>NUCLEOTIDE SEQUENCE</scope>
</reference>
<dbReference type="AlphaFoldDB" id="A0A8S1QSF9"/>